<keyword evidence="8" id="KW-1185">Reference proteome</keyword>
<evidence type="ECO:0000256" key="3">
    <source>
        <dbReference type="SAM" id="MobiDB-lite"/>
    </source>
</evidence>
<keyword evidence="4" id="KW-0812">Transmembrane</keyword>
<feature type="transmembrane region" description="Helical" evidence="4">
    <location>
        <begin position="995"/>
        <end position="1012"/>
    </location>
</feature>
<dbReference type="PANTHER" id="PTHR22999">
    <property type="entry name" value="PX SERINE/THREONINE KINASE PXK"/>
    <property type="match status" value="1"/>
</dbReference>
<evidence type="ECO:0000259" key="6">
    <source>
        <dbReference type="PROSITE" id="PS51207"/>
    </source>
</evidence>
<accession>A0A5B6UJS4</accession>
<protein>
    <submittedName>
        <fullName evidence="7">Sorting nexin-16</fullName>
    </submittedName>
</protein>
<dbReference type="InterPro" id="IPR013937">
    <property type="entry name" value="Sorting_nexin_C"/>
</dbReference>
<feature type="region of interest" description="Disordered" evidence="3">
    <location>
        <begin position="461"/>
        <end position="509"/>
    </location>
</feature>
<reference evidence="8" key="1">
    <citation type="journal article" date="2019" name="Plant Biotechnol. J.">
        <title>Genome sequencing of the Australian wild diploid species Gossypium australe highlights disease resistance and delayed gland morphogenesis.</title>
        <authorList>
            <person name="Cai Y."/>
            <person name="Cai X."/>
            <person name="Wang Q."/>
            <person name="Wang P."/>
            <person name="Zhang Y."/>
            <person name="Cai C."/>
            <person name="Xu Y."/>
            <person name="Wang K."/>
            <person name="Zhou Z."/>
            <person name="Wang C."/>
            <person name="Geng S."/>
            <person name="Li B."/>
            <person name="Dong Q."/>
            <person name="Hou Y."/>
            <person name="Wang H."/>
            <person name="Ai P."/>
            <person name="Liu Z."/>
            <person name="Yi F."/>
            <person name="Sun M."/>
            <person name="An G."/>
            <person name="Cheng J."/>
            <person name="Zhang Y."/>
            <person name="Shi Q."/>
            <person name="Xie Y."/>
            <person name="Shi X."/>
            <person name="Chang Y."/>
            <person name="Huang F."/>
            <person name="Chen Y."/>
            <person name="Hong S."/>
            <person name="Mi L."/>
            <person name="Sun Q."/>
            <person name="Zhang L."/>
            <person name="Zhou B."/>
            <person name="Peng R."/>
            <person name="Zhang X."/>
            <person name="Liu F."/>
        </authorList>
    </citation>
    <scope>NUCLEOTIDE SEQUENCE [LARGE SCALE GENOMIC DNA]</scope>
    <source>
        <strain evidence="8">cv. PA1801</strain>
    </source>
</reference>
<dbReference type="Gene3D" id="3.30.1520.10">
    <property type="entry name" value="Phox-like domain"/>
    <property type="match status" value="1"/>
</dbReference>
<dbReference type="Pfam" id="PF00787">
    <property type="entry name" value="PX"/>
    <property type="match status" value="1"/>
</dbReference>
<keyword evidence="4" id="KW-0472">Membrane</keyword>
<dbReference type="GO" id="GO:0035091">
    <property type="term" value="F:phosphatidylinositol binding"/>
    <property type="evidence" value="ECO:0007669"/>
    <property type="project" value="InterPro"/>
</dbReference>
<feature type="compositionally biased region" description="Polar residues" evidence="3">
    <location>
        <begin position="476"/>
        <end position="488"/>
    </location>
</feature>
<evidence type="ECO:0000256" key="2">
    <source>
        <dbReference type="ARBA" id="ARBA00022490"/>
    </source>
</evidence>
<dbReference type="PANTHER" id="PTHR22999:SF23">
    <property type="entry name" value="SORTING NEXIN-16"/>
    <property type="match status" value="1"/>
</dbReference>
<dbReference type="CDD" id="cd06872">
    <property type="entry name" value="PX_SNX19_like_plant"/>
    <property type="match status" value="1"/>
</dbReference>
<dbReference type="Pfam" id="PF08628">
    <property type="entry name" value="Nexin_C"/>
    <property type="match status" value="1"/>
</dbReference>
<dbReference type="SMART" id="SM00312">
    <property type="entry name" value="PX"/>
    <property type="match status" value="1"/>
</dbReference>
<feature type="compositionally biased region" description="Polar residues" evidence="3">
    <location>
        <begin position="736"/>
        <end position="746"/>
    </location>
</feature>
<dbReference type="PROSITE" id="PS51207">
    <property type="entry name" value="PXA"/>
    <property type="match status" value="1"/>
</dbReference>
<dbReference type="GO" id="GO:0016020">
    <property type="term" value="C:membrane"/>
    <property type="evidence" value="ECO:0007669"/>
    <property type="project" value="UniProtKB-ARBA"/>
</dbReference>
<keyword evidence="4" id="KW-1133">Transmembrane helix</keyword>
<evidence type="ECO:0000313" key="8">
    <source>
        <dbReference type="Proteomes" id="UP000325315"/>
    </source>
</evidence>
<gene>
    <name evidence="7" type="ORF">EPI10_009952</name>
</gene>
<feature type="domain" description="PX" evidence="5">
    <location>
        <begin position="554"/>
        <end position="666"/>
    </location>
</feature>
<dbReference type="PROSITE" id="PS50195">
    <property type="entry name" value="PX"/>
    <property type="match status" value="1"/>
</dbReference>
<evidence type="ECO:0000256" key="1">
    <source>
        <dbReference type="ARBA" id="ARBA00004496"/>
    </source>
</evidence>
<dbReference type="SMART" id="SM00313">
    <property type="entry name" value="PXA"/>
    <property type="match status" value="1"/>
</dbReference>
<feature type="transmembrane region" description="Helical" evidence="4">
    <location>
        <begin position="16"/>
        <end position="33"/>
    </location>
</feature>
<feature type="domain" description="PXA" evidence="6">
    <location>
        <begin position="105"/>
        <end position="287"/>
    </location>
</feature>
<dbReference type="InterPro" id="IPR001683">
    <property type="entry name" value="PX_dom"/>
</dbReference>
<sequence length="1029" mass="116041">MKSMETIQDLIEDAKVRTVWWALATFVVTYFLTHTSTSMWMNLPIAILIVAGLRILSNEVEFKWKVKSVPVLSYLSHLEKKQLSVNDSRLSSSPPPLKWKRKIDSPMVEAALNELIDKILRDFVVDLWYSEITPDREAPELMRDVILDAIGEISGRAKEINLVDLLTRDIVDLIGDHLDLFRRNQAAIGVDVMVTLSSEERDERLKHHLMVSEELHPALISPESEYKVIQRLIGGVLAVVLRPREAQCPLVRTIAREIVTCLVVQPLLNLASPGCINEVIEYVLLAINDGMIKVVEGFDQSSVEVRGNDSSSCKIASLNSQGTDLTLARLDDQKETYSDSNRCEEESVQPRPADWARKLEAATQRRTEVLAPENLENMWTKGRNYKKKEKKYVNARCQEAIPRGSVTKSAVLTGYPGSEISTNNVGASTGSEEKTVMQTMPGLNLDAQLFDGNTAGTQLASEFNNSSSFGGDHHVNNFNDASEQSADGNKSRLKRSSSSSDLNVEPDTKKAFTGDIREPIISEFYSPDFGRHTEEYRGKITSNTVLRNEEPHVPKLRCRVIGAYVEKLGSKSFAVYSIAVTDAENRTWFVKRRYRNFERLHRHLKEIPNYTLHLPPKRIFSSSTEDTFVHQRCIQLDKYLEDLLSIANVAEQHEVWDFLSVSSKNYSFGKSSSAMRTLAVNVDDAADDIVRQFRGVSDGVMCKAVDSSSPPSEASSSVTGRTLSWSADEIAKDISRQSNLETVHSASDNEEGDKDSSHGHEDDRSGSQGHGWHPDFELNTSLPPRVIEHGGESGNLVSERHNLGVKTELLGQQGSPAIKFPTTSSHMEDPVGMPPEWAPPNMSVPLLNLVDNVFQLKRRGWLRRQVFWISKQILQLVMEDAIDDWLLRQIYWLRREDTIALGIRWIQDILWPGGTFFTKAGNIQGKFENTQPNQTPSQNFSQFGGGNVNKPGSFEEQLEAARRASNIKKMLFDGAPTALVSLIGHKQYRRCARDIYFFTQFSLSCGILWWIFMERNIIKLHRKLRFLFL</sequence>
<comment type="caution">
    <text evidence="7">The sequence shown here is derived from an EMBL/GenBank/DDBJ whole genome shotgun (WGS) entry which is preliminary data.</text>
</comment>
<dbReference type="InterPro" id="IPR051837">
    <property type="entry name" value="SortingNexin/PXDomain-PKLike"/>
</dbReference>
<organism evidence="7 8">
    <name type="scientific">Gossypium australe</name>
    <dbReference type="NCBI Taxonomy" id="47621"/>
    <lineage>
        <taxon>Eukaryota</taxon>
        <taxon>Viridiplantae</taxon>
        <taxon>Streptophyta</taxon>
        <taxon>Embryophyta</taxon>
        <taxon>Tracheophyta</taxon>
        <taxon>Spermatophyta</taxon>
        <taxon>Magnoliopsida</taxon>
        <taxon>eudicotyledons</taxon>
        <taxon>Gunneridae</taxon>
        <taxon>Pentapetalae</taxon>
        <taxon>rosids</taxon>
        <taxon>malvids</taxon>
        <taxon>Malvales</taxon>
        <taxon>Malvaceae</taxon>
        <taxon>Malvoideae</taxon>
        <taxon>Gossypium</taxon>
    </lineage>
</organism>
<dbReference type="AlphaFoldDB" id="A0A5B6UJS4"/>
<comment type="subcellular location">
    <subcellularLocation>
        <location evidence="1">Cytoplasm</location>
    </subcellularLocation>
</comment>
<dbReference type="InterPro" id="IPR003114">
    <property type="entry name" value="Phox_assoc"/>
</dbReference>
<dbReference type="InterPro" id="IPR036871">
    <property type="entry name" value="PX_dom_sf"/>
</dbReference>
<dbReference type="GO" id="GO:0005768">
    <property type="term" value="C:endosome"/>
    <property type="evidence" value="ECO:0007669"/>
    <property type="project" value="UniProtKB-ARBA"/>
</dbReference>
<dbReference type="SUPFAM" id="SSF64268">
    <property type="entry name" value="PX domain"/>
    <property type="match status" value="1"/>
</dbReference>
<keyword evidence="2" id="KW-0963">Cytoplasm</keyword>
<proteinExistence type="predicted"/>
<dbReference type="OrthoDB" id="120967at2759"/>
<evidence type="ECO:0000259" key="5">
    <source>
        <dbReference type="PROSITE" id="PS50195"/>
    </source>
</evidence>
<evidence type="ECO:0000313" key="7">
    <source>
        <dbReference type="EMBL" id="KAA3453985.1"/>
    </source>
</evidence>
<feature type="region of interest" description="Disordered" evidence="3">
    <location>
        <begin position="734"/>
        <end position="793"/>
    </location>
</feature>
<dbReference type="Pfam" id="PF02194">
    <property type="entry name" value="PXA"/>
    <property type="match status" value="1"/>
</dbReference>
<evidence type="ECO:0000256" key="4">
    <source>
        <dbReference type="SAM" id="Phobius"/>
    </source>
</evidence>
<dbReference type="EMBL" id="SMMG02000013">
    <property type="protein sequence ID" value="KAA3453985.1"/>
    <property type="molecule type" value="Genomic_DNA"/>
</dbReference>
<name>A0A5B6UJS4_9ROSI</name>
<dbReference type="Proteomes" id="UP000325315">
    <property type="component" value="Unassembled WGS sequence"/>
</dbReference>
<feature type="compositionally biased region" description="Basic and acidic residues" evidence="3">
    <location>
        <begin position="754"/>
        <end position="765"/>
    </location>
</feature>